<dbReference type="EMBL" id="PVTD01000002">
    <property type="protein sequence ID" value="PRY25269.1"/>
    <property type="molecule type" value="Genomic_DNA"/>
</dbReference>
<dbReference type="UniPathway" id="UPA00051">
    <property type="reaction ID" value="UER00465"/>
</dbReference>
<dbReference type="Pfam" id="PF00742">
    <property type="entry name" value="Homoserine_dh"/>
    <property type="match status" value="1"/>
</dbReference>
<dbReference type="Gene3D" id="3.30.70.260">
    <property type="match status" value="1"/>
</dbReference>
<evidence type="ECO:0000256" key="11">
    <source>
        <dbReference type="PIRSR" id="PIRSR000098-2"/>
    </source>
</evidence>
<dbReference type="SUPFAM" id="SSF55347">
    <property type="entry name" value="Glyceraldehyde-3-phosphate dehydrogenase-like, C-terminal domain"/>
    <property type="match status" value="1"/>
</dbReference>
<evidence type="ECO:0000256" key="8">
    <source>
        <dbReference type="ARBA" id="ARBA00023002"/>
    </source>
</evidence>
<dbReference type="Pfam" id="PF03447">
    <property type="entry name" value="NAD_binding_3"/>
    <property type="match status" value="1"/>
</dbReference>
<dbReference type="InterPro" id="IPR045865">
    <property type="entry name" value="ACT-like_dom_sf"/>
</dbReference>
<dbReference type="InterPro" id="IPR002912">
    <property type="entry name" value="ACT_dom"/>
</dbReference>
<feature type="active site" description="Proton donor" evidence="10">
    <location>
        <position position="207"/>
    </location>
</feature>
<gene>
    <name evidence="13" type="ORF">CLV78_102446</name>
</gene>
<evidence type="ECO:0000256" key="7">
    <source>
        <dbReference type="ARBA" id="ARBA00022697"/>
    </source>
</evidence>
<dbReference type="InterPro" id="IPR036291">
    <property type="entry name" value="NAD(P)-bd_dom_sf"/>
</dbReference>
<sequence length="428" mass="44401">MTDPLRLGIAGLGTVGTGVVKIIRQKANLLAARTGRPIEITAVSARSRDKDRDVSLSGYAWEDDPVALATRDDIDVFVELMGGADGPAKAATEAALAAGKDVITANKAMLAIHGQALAELAEDKGHVIRFEAAVAGGIPVVKALTEGLAGNDVTRVMGVMNGTCNYILTRMEDSGLPYEEVFAEADALGYLEADPTLDVGGIDAGHKLSLLAAIAYGTKVDFDGVDLEGIQRISVEDIETAASMGFRIKLLGVAQMTGRGLEQRMSPCLVPADSPLGQLQGGTNMVVLEGDAVGQIVLRGAGAGEGPTASAVMSDVIEIARGTRLTTFGQPAAGLETAVPAKSSTPAQYYIRMVLADKPGAMAKIATVLGDAGISIDRMRQTRHDDTAAPVVFVTHRTSRDNLDTALAAFPGTGVLLGEAVAIRIEDV</sequence>
<evidence type="ECO:0000256" key="9">
    <source>
        <dbReference type="ARBA" id="ARBA00023167"/>
    </source>
</evidence>
<dbReference type="Gene3D" id="3.40.50.720">
    <property type="entry name" value="NAD(P)-binding Rossmann-like Domain"/>
    <property type="match status" value="1"/>
</dbReference>
<feature type="binding site" evidence="11">
    <location>
        <begin position="10"/>
        <end position="17"/>
    </location>
    <ligand>
        <name>NADP(+)</name>
        <dbReference type="ChEBI" id="CHEBI:58349"/>
    </ligand>
</feature>
<comment type="similarity">
    <text evidence="3">Belongs to the homoserine dehydrogenase family.</text>
</comment>
<proteinExistence type="inferred from homology"/>
<evidence type="ECO:0000313" key="13">
    <source>
        <dbReference type="EMBL" id="PRY25269.1"/>
    </source>
</evidence>
<dbReference type="GO" id="GO:0004412">
    <property type="term" value="F:homoserine dehydrogenase activity"/>
    <property type="evidence" value="ECO:0007669"/>
    <property type="project" value="UniProtKB-EC"/>
</dbReference>
<dbReference type="InterPro" id="IPR005106">
    <property type="entry name" value="Asp/hSer_DH_NAD-bd"/>
</dbReference>
<dbReference type="OrthoDB" id="9808167at2"/>
<evidence type="ECO:0000313" key="14">
    <source>
        <dbReference type="Proteomes" id="UP000239480"/>
    </source>
</evidence>
<comment type="caution">
    <text evidence="13">The sequence shown here is derived from an EMBL/GenBank/DDBJ whole genome shotgun (WGS) entry which is preliminary data.</text>
</comment>
<feature type="binding site" evidence="11">
    <location>
        <position position="192"/>
    </location>
    <ligand>
        <name>L-homoserine</name>
        <dbReference type="ChEBI" id="CHEBI:57476"/>
    </ligand>
</feature>
<dbReference type="InterPro" id="IPR016204">
    <property type="entry name" value="HDH"/>
</dbReference>
<dbReference type="AlphaFoldDB" id="A0A2T0RVP1"/>
<evidence type="ECO:0000256" key="5">
    <source>
        <dbReference type="ARBA" id="ARBA00013376"/>
    </source>
</evidence>
<evidence type="ECO:0000256" key="1">
    <source>
        <dbReference type="ARBA" id="ARBA00005056"/>
    </source>
</evidence>
<dbReference type="Proteomes" id="UP000239480">
    <property type="component" value="Unassembled WGS sequence"/>
</dbReference>
<keyword evidence="7" id="KW-0791">Threonine biosynthesis</keyword>
<dbReference type="GO" id="GO:0009086">
    <property type="term" value="P:methionine biosynthetic process"/>
    <property type="evidence" value="ECO:0007669"/>
    <property type="project" value="UniProtKB-KW"/>
</dbReference>
<protein>
    <recommendedName>
        <fullName evidence="5">Homoserine dehydrogenase</fullName>
        <ecNumber evidence="4">1.1.1.3</ecNumber>
    </recommendedName>
</protein>
<dbReference type="GO" id="GO:0009088">
    <property type="term" value="P:threonine biosynthetic process"/>
    <property type="evidence" value="ECO:0007669"/>
    <property type="project" value="UniProtKB-UniPathway"/>
</dbReference>
<dbReference type="InterPro" id="IPR001342">
    <property type="entry name" value="HDH_cat"/>
</dbReference>
<dbReference type="PROSITE" id="PS51671">
    <property type="entry name" value="ACT"/>
    <property type="match status" value="1"/>
</dbReference>
<dbReference type="UniPathway" id="UPA00050">
    <property type="reaction ID" value="UER00063"/>
</dbReference>
<keyword evidence="8" id="KW-0560">Oxidoreductase</keyword>
<comment type="pathway">
    <text evidence="1">Amino-acid biosynthesis; L-threonine biosynthesis; L-threonine from L-aspartate: step 3/5.</text>
</comment>
<accession>A0A2T0RVP1</accession>
<dbReference type="PANTHER" id="PTHR43331:SF1">
    <property type="entry name" value="HOMOSERINE DEHYDROGENASE"/>
    <property type="match status" value="1"/>
</dbReference>
<evidence type="ECO:0000256" key="6">
    <source>
        <dbReference type="ARBA" id="ARBA00022605"/>
    </source>
</evidence>
<keyword evidence="14" id="KW-1185">Reference proteome</keyword>
<dbReference type="SUPFAM" id="SSF51735">
    <property type="entry name" value="NAD(P)-binding Rossmann-fold domains"/>
    <property type="match status" value="1"/>
</dbReference>
<dbReference type="RefSeq" id="WP_106204183.1">
    <property type="nucleotide sequence ID" value="NZ_PVTD01000002.1"/>
</dbReference>
<reference evidence="13 14" key="1">
    <citation type="submission" date="2018-03" db="EMBL/GenBank/DDBJ databases">
        <title>Genomic Encyclopedia of Archaeal and Bacterial Type Strains, Phase II (KMG-II): from individual species to whole genera.</title>
        <authorList>
            <person name="Goeker M."/>
        </authorList>
    </citation>
    <scope>NUCLEOTIDE SEQUENCE [LARGE SCALE GENOMIC DNA]</scope>
    <source>
        <strain evidence="13 14">DSM 29328</strain>
    </source>
</reference>
<evidence type="ECO:0000256" key="2">
    <source>
        <dbReference type="ARBA" id="ARBA00005062"/>
    </source>
</evidence>
<evidence type="ECO:0000259" key="12">
    <source>
        <dbReference type="PROSITE" id="PS51671"/>
    </source>
</evidence>
<evidence type="ECO:0000256" key="10">
    <source>
        <dbReference type="PIRSR" id="PIRSR000098-1"/>
    </source>
</evidence>
<evidence type="ECO:0000256" key="4">
    <source>
        <dbReference type="ARBA" id="ARBA00013213"/>
    </source>
</evidence>
<comment type="pathway">
    <text evidence="2">Amino-acid biosynthesis; L-methionine biosynthesis via de novo pathway; L-homoserine from L-aspartate: step 3/3.</text>
</comment>
<dbReference type="NCBIfam" id="NF004976">
    <property type="entry name" value="PRK06349.1"/>
    <property type="match status" value="1"/>
</dbReference>
<dbReference type="GO" id="GO:0050661">
    <property type="term" value="F:NADP binding"/>
    <property type="evidence" value="ECO:0007669"/>
    <property type="project" value="InterPro"/>
</dbReference>
<dbReference type="PANTHER" id="PTHR43331">
    <property type="entry name" value="HOMOSERINE DEHYDROGENASE"/>
    <property type="match status" value="1"/>
</dbReference>
<dbReference type="Pfam" id="PF01842">
    <property type="entry name" value="ACT"/>
    <property type="match status" value="1"/>
</dbReference>
<dbReference type="FunFam" id="3.30.360.10:FF:000005">
    <property type="entry name" value="Homoserine dehydrogenase"/>
    <property type="match status" value="1"/>
</dbReference>
<keyword evidence="11" id="KW-0521">NADP</keyword>
<name>A0A2T0RVP1_9RHOB</name>
<keyword evidence="6" id="KW-0028">Amino-acid biosynthesis</keyword>
<dbReference type="SUPFAM" id="SSF55021">
    <property type="entry name" value="ACT-like"/>
    <property type="match status" value="1"/>
</dbReference>
<organism evidence="13 14">
    <name type="scientific">Aliiruegeria haliotis</name>
    <dbReference type="NCBI Taxonomy" id="1280846"/>
    <lineage>
        <taxon>Bacteria</taxon>
        <taxon>Pseudomonadati</taxon>
        <taxon>Pseudomonadota</taxon>
        <taxon>Alphaproteobacteria</taxon>
        <taxon>Rhodobacterales</taxon>
        <taxon>Roseobacteraceae</taxon>
        <taxon>Aliiruegeria</taxon>
    </lineage>
</organism>
<keyword evidence="9" id="KW-0486">Methionine biosynthesis</keyword>
<feature type="binding site" evidence="11">
    <location>
        <position position="107"/>
    </location>
    <ligand>
        <name>NADPH</name>
        <dbReference type="ChEBI" id="CHEBI:57783"/>
    </ligand>
</feature>
<dbReference type="Gene3D" id="3.30.360.10">
    <property type="entry name" value="Dihydrodipicolinate Reductase, domain 2"/>
    <property type="match status" value="1"/>
</dbReference>
<feature type="domain" description="ACT" evidence="12">
    <location>
        <begin position="350"/>
        <end position="428"/>
    </location>
</feature>
<dbReference type="CDD" id="cd04881">
    <property type="entry name" value="ACT_HSDH-Hom"/>
    <property type="match status" value="1"/>
</dbReference>
<dbReference type="PIRSF" id="PIRSF000098">
    <property type="entry name" value="Homoser_dehydrog"/>
    <property type="match status" value="1"/>
</dbReference>
<dbReference type="EC" id="1.1.1.3" evidence="4"/>
<evidence type="ECO:0000256" key="3">
    <source>
        <dbReference type="ARBA" id="ARBA00006753"/>
    </source>
</evidence>